<sequence>MWRQHLSILIHFQVQDCRQKPIRHYPSSNNIRGIVAALAPYSAPPTPTPAEPIPGRPPGHRRSKGGAAKLSLRLGTLKQWSLGDPSTLSLQSGPGPPEWAVALIYIRARMESG</sequence>
<comment type="caution">
    <text evidence="2">The sequence shown here is derived from an EMBL/GenBank/DDBJ whole genome shotgun (WGS) entry which is preliminary data.</text>
</comment>
<reference evidence="2 3" key="1">
    <citation type="submission" date="2021-06" db="EMBL/GenBank/DDBJ databases">
        <title>Caerostris darwini draft genome.</title>
        <authorList>
            <person name="Kono N."/>
            <person name="Arakawa K."/>
        </authorList>
    </citation>
    <scope>NUCLEOTIDE SEQUENCE [LARGE SCALE GENOMIC DNA]</scope>
</reference>
<protein>
    <submittedName>
        <fullName evidence="2">Uncharacterized protein</fullName>
    </submittedName>
</protein>
<evidence type="ECO:0000313" key="3">
    <source>
        <dbReference type="Proteomes" id="UP001054837"/>
    </source>
</evidence>
<feature type="compositionally biased region" description="Pro residues" evidence="1">
    <location>
        <begin position="43"/>
        <end position="57"/>
    </location>
</feature>
<gene>
    <name evidence="2" type="ORF">CDAR_109551</name>
</gene>
<evidence type="ECO:0000256" key="1">
    <source>
        <dbReference type="SAM" id="MobiDB-lite"/>
    </source>
</evidence>
<name>A0AAV4SXY7_9ARAC</name>
<proteinExistence type="predicted"/>
<evidence type="ECO:0000313" key="2">
    <source>
        <dbReference type="EMBL" id="GIY38925.1"/>
    </source>
</evidence>
<dbReference type="Proteomes" id="UP001054837">
    <property type="component" value="Unassembled WGS sequence"/>
</dbReference>
<dbReference type="EMBL" id="BPLQ01008690">
    <property type="protein sequence ID" value="GIY38925.1"/>
    <property type="molecule type" value="Genomic_DNA"/>
</dbReference>
<feature type="region of interest" description="Disordered" evidence="1">
    <location>
        <begin position="43"/>
        <end position="66"/>
    </location>
</feature>
<keyword evidence="3" id="KW-1185">Reference proteome</keyword>
<dbReference type="AlphaFoldDB" id="A0AAV4SXY7"/>
<organism evidence="2 3">
    <name type="scientific">Caerostris darwini</name>
    <dbReference type="NCBI Taxonomy" id="1538125"/>
    <lineage>
        <taxon>Eukaryota</taxon>
        <taxon>Metazoa</taxon>
        <taxon>Ecdysozoa</taxon>
        <taxon>Arthropoda</taxon>
        <taxon>Chelicerata</taxon>
        <taxon>Arachnida</taxon>
        <taxon>Araneae</taxon>
        <taxon>Araneomorphae</taxon>
        <taxon>Entelegynae</taxon>
        <taxon>Araneoidea</taxon>
        <taxon>Araneidae</taxon>
        <taxon>Caerostris</taxon>
    </lineage>
</organism>
<accession>A0AAV4SXY7</accession>